<evidence type="ECO:0000313" key="2">
    <source>
        <dbReference type="Proteomes" id="UP000035963"/>
    </source>
</evidence>
<dbReference type="OrthoDB" id="6690820at2"/>
<reference evidence="1 2" key="1">
    <citation type="journal article" date="2015" name="Genome Announc.">
        <title>Draft Genome Sequence of Burkholderia sp. Strain PML1(12), an Ectomycorrhizosphere-Inhabiting Bacterium with Effective Mineral-Weathering Ability.</title>
        <authorList>
            <person name="Uroz S."/>
            <person name="Oger P."/>
        </authorList>
    </citation>
    <scope>NUCLEOTIDE SEQUENCE [LARGE SCALE GENOMIC DNA]</scope>
    <source>
        <strain evidence="2">PML1(12)</strain>
    </source>
</reference>
<organism evidence="1 2">
    <name type="scientific">Caballeronia mineralivorans PML1(12)</name>
    <dbReference type="NCBI Taxonomy" id="908627"/>
    <lineage>
        <taxon>Bacteria</taxon>
        <taxon>Pseudomonadati</taxon>
        <taxon>Pseudomonadota</taxon>
        <taxon>Betaproteobacteria</taxon>
        <taxon>Burkholderiales</taxon>
        <taxon>Burkholderiaceae</taxon>
        <taxon>Caballeronia</taxon>
    </lineage>
</organism>
<name>A0A0J1D319_9BURK</name>
<dbReference type="EMBL" id="AEJF01000053">
    <property type="protein sequence ID" value="KLU27137.1"/>
    <property type="molecule type" value="Genomic_DNA"/>
</dbReference>
<dbReference type="AlphaFoldDB" id="A0A0J1D319"/>
<keyword evidence="2" id="KW-1185">Reference proteome</keyword>
<comment type="caution">
    <text evidence="1">The sequence shown here is derived from an EMBL/GenBank/DDBJ whole genome shotgun (WGS) entry which is preliminary data.</text>
</comment>
<protein>
    <submittedName>
        <fullName evidence="1">Uncharacterized protein</fullName>
    </submittedName>
</protein>
<proteinExistence type="predicted"/>
<gene>
    <name evidence="1" type="ORF">EOS_05935</name>
</gene>
<dbReference type="Proteomes" id="UP000035963">
    <property type="component" value="Unassembled WGS sequence"/>
</dbReference>
<dbReference type="RefSeq" id="WP_047845708.1">
    <property type="nucleotide sequence ID" value="NZ_AEJF01000053.1"/>
</dbReference>
<accession>A0A0J1D319</accession>
<sequence>MEEKIIVMTGRSQISKTTPATLPDAFADLQPFVERWALATETERNTQRHAVGMDAILAFKDAMLPRVDAVVQWLNPFPLNALPDVAKPLMYLLLSFAEVAPAVEFYKQPAVIDGYDPRRFVADETFTMRPTI</sequence>
<evidence type="ECO:0000313" key="1">
    <source>
        <dbReference type="EMBL" id="KLU27137.1"/>
    </source>
</evidence>
<dbReference type="PATRIC" id="fig|908627.4.peg.1314"/>